<comment type="caution">
    <text evidence="2">The sequence shown here is derived from an EMBL/GenBank/DDBJ whole genome shotgun (WGS) entry which is preliminary data.</text>
</comment>
<sequence length="263" mass="29560">MARIFDDSVEDDKSKVKKDGLIYQQRDDTDYKKEYEKLDSKGKFQFFKDYYLPTIVVIAVIALVGGYFLYGALTKPQTVLYVAICDQNLDDKQVDKLEKAVGTYLGLDNKHEIVTINTEFNSKNGTLSEQLQSYIYAGTCDIVIAPKEGFTGYATAGYFFEPDSSDTVAAFKDWPKDKRIYCPIIDGENIRGEKEIDETKYNFGIDVADCKKYKALEGKSKSAVLGVSNSSRKQEEAAAFIKFLTDDSLKDGDVNPDFALQSK</sequence>
<reference evidence="2 3" key="1">
    <citation type="submission" date="2020-08" db="EMBL/GenBank/DDBJ databases">
        <title>Genome public.</title>
        <authorList>
            <person name="Liu C."/>
            <person name="Sun Q."/>
        </authorList>
    </citation>
    <scope>NUCLEOTIDE SEQUENCE [LARGE SCALE GENOMIC DNA]</scope>
    <source>
        <strain evidence="2 3">NSJ-37</strain>
    </source>
</reference>
<evidence type="ECO:0000256" key="1">
    <source>
        <dbReference type="SAM" id="Phobius"/>
    </source>
</evidence>
<keyword evidence="1" id="KW-1133">Transmembrane helix</keyword>
<evidence type="ECO:0000313" key="3">
    <source>
        <dbReference type="Proteomes" id="UP000606193"/>
    </source>
</evidence>
<proteinExistence type="predicted"/>
<feature type="transmembrane region" description="Helical" evidence="1">
    <location>
        <begin position="50"/>
        <end position="70"/>
    </location>
</feature>
<accession>A0ABR7N1N3</accession>
<keyword evidence="1" id="KW-0812">Transmembrane</keyword>
<organism evidence="2 3">
    <name type="scientific">Jutongia huaianensis</name>
    <dbReference type="NCBI Taxonomy" id="2763668"/>
    <lineage>
        <taxon>Bacteria</taxon>
        <taxon>Bacillati</taxon>
        <taxon>Bacillota</taxon>
        <taxon>Clostridia</taxon>
        <taxon>Lachnospirales</taxon>
        <taxon>Lachnospiraceae</taxon>
        <taxon>Jutongia</taxon>
    </lineage>
</organism>
<name>A0ABR7N1N3_9FIRM</name>
<dbReference type="RefSeq" id="WP_118678054.1">
    <property type="nucleotide sequence ID" value="NZ_JACRSX010000008.1"/>
</dbReference>
<dbReference type="EMBL" id="JACRSX010000008">
    <property type="protein sequence ID" value="MBC8562536.1"/>
    <property type="molecule type" value="Genomic_DNA"/>
</dbReference>
<gene>
    <name evidence="2" type="ORF">H8704_07830</name>
</gene>
<dbReference type="Proteomes" id="UP000606193">
    <property type="component" value="Unassembled WGS sequence"/>
</dbReference>
<keyword evidence="3" id="KW-1185">Reference proteome</keyword>
<evidence type="ECO:0000313" key="2">
    <source>
        <dbReference type="EMBL" id="MBC8562536.1"/>
    </source>
</evidence>
<protein>
    <submittedName>
        <fullName evidence="2">Uncharacterized protein</fullName>
    </submittedName>
</protein>
<keyword evidence="1" id="KW-0472">Membrane</keyword>